<evidence type="ECO:0000313" key="4">
    <source>
        <dbReference type="EMBL" id="KAG6429667.1"/>
    </source>
</evidence>
<dbReference type="InterPro" id="IPR000408">
    <property type="entry name" value="Reg_chr_condens"/>
</dbReference>
<feature type="repeat" description="RCC1" evidence="2">
    <location>
        <begin position="266"/>
        <end position="309"/>
    </location>
</feature>
<reference evidence="4" key="2">
    <citation type="submission" date="2020-08" db="EMBL/GenBank/DDBJ databases">
        <title>Plant Genome Project.</title>
        <authorList>
            <person name="Zhang R.-G."/>
        </authorList>
    </citation>
    <scope>NUCLEOTIDE SEQUENCE</scope>
    <source>
        <strain evidence="4">Huo1</strain>
        <tissue evidence="4">Leaf</tissue>
    </source>
</reference>
<accession>A0A8X8YFE3</accession>
<gene>
    <name evidence="4" type="ORF">SASPL_107719</name>
</gene>
<keyword evidence="1" id="KW-0677">Repeat</keyword>
<name>A0A8X8YFE3_SALSN</name>
<reference evidence="4" key="1">
    <citation type="submission" date="2018-01" db="EMBL/GenBank/DDBJ databases">
        <authorList>
            <person name="Mao J.F."/>
        </authorList>
    </citation>
    <scope>NUCLEOTIDE SEQUENCE</scope>
    <source>
        <strain evidence="4">Huo1</strain>
        <tissue evidence="4">Leaf</tissue>
    </source>
</reference>
<dbReference type="PRINTS" id="PR00633">
    <property type="entry name" value="RCCNDNSATION"/>
</dbReference>
<evidence type="ECO:0000259" key="3">
    <source>
        <dbReference type="Pfam" id="PF25390"/>
    </source>
</evidence>
<dbReference type="SUPFAM" id="SSF50985">
    <property type="entry name" value="RCC1/BLIP-II"/>
    <property type="match status" value="2"/>
</dbReference>
<feature type="repeat" description="RCC1" evidence="2">
    <location>
        <begin position="15"/>
        <end position="67"/>
    </location>
</feature>
<comment type="caution">
    <text evidence="4">The sequence shown here is derived from an EMBL/GenBank/DDBJ whole genome shotgun (WGS) entry which is preliminary data.</text>
</comment>
<feature type="repeat" description="RCC1" evidence="2">
    <location>
        <begin position="384"/>
        <end position="439"/>
    </location>
</feature>
<feature type="domain" description="RCC1-like" evidence="3">
    <location>
        <begin position="136"/>
        <end position="435"/>
    </location>
</feature>
<feature type="repeat" description="RCC1" evidence="2">
    <location>
        <begin position="212"/>
        <end position="265"/>
    </location>
</feature>
<evidence type="ECO:0000256" key="2">
    <source>
        <dbReference type="PROSITE-ProRule" id="PRU00235"/>
    </source>
</evidence>
<dbReference type="EMBL" id="PNBA02000003">
    <property type="protein sequence ID" value="KAG6429667.1"/>
    <property type="molecule type" value="Genomic_DNA"/>
</dbReference>
<dbReference type="InterPro" id="IPR058923">
    <property type="entry name" value="RCC1-like_dom"/>
</dbReference>
<dbReference type="PROSITE" id="PS50012">
    <property type="entry name" value="RCC1_3"/>
    <property type="match status" value="7"/>
</dbReference>
<dbReference type="Proteomes" id="UP000298416">
    <property type="component" value="Unassembled WGS sequence"/>
</dbReference>
<feature type="repeat" description="RCC1" evidence="2">
    <location>
        <begin position="68"/>
        <end position="119"/>
    </location>
</feature>
<evidence type="ECO:0000256" key="1">
    <source>
        <dbReference type="ARBA" id="ARBA00022737"/>
    </source>
</evidence>
<keyword evidence="5" id="KW-1185">Reference proteome</keyword>
<dbReference type="Pfam" id="PF25390">
    <property type="entry name" value="WD40_RLD"/>
    <property type="match status" value="1"/>
</dbReference>
<proteinExistence type="predicted"/>
<feature type="repeat" description="RCC1" evidence="2">
    <location>
        <begin position="310"/>
        <end position="375"/>
    </location>
</feature>
<dbReference type="InterPro" id="IPR009091">
    <property type="entry name" value="RCC1/BLIP-II"/>
</dbReference>
<dbReference type="PANTHER" id="PTHR22870:SF466">
    <property type="entry name" value="ANKYRIN REPEAT-CONTAINING PROTEIN"/>
    <property type="match status" value="1"/>
</dbReference>
<protein>
    <recommendedName>
        <fullName evidence="3">RCC1-like domain-containing protein</fullName>
    </recommendedName>
</protein>
<dbReference type="AlphaFoldDB" id="A0A8X8YFE3"/>
<dbReference type="Gene3D" id="2.130.10.30">
    <property type="entry name" value="Regulator of chromosome condensation 1/beta-lactamase-inhibitor protein II"/>
    <property type="match status" value="3"/>
</dbReference>
<dbReference type="InterPro" id="IPR051210">
    <property type="entry name" value="Ub_ligase/GEF_domain"/>
</dbReference>
<sequence length="440" mass="46988">MEEEETRVEEAEERKEIWSWGAGTDGQLATGSLQDELTPRFIRSLSAYGPIVSLSCGGAHVIALTPGGRVLTWGRGTSGQLGHGETVSTSQANIVKQLEGFVITHISAGWNHSGFVSGVFMCSYLQLVYGQDEDEETGAIFTCGDGSFGQLGHADSSSQLYPRQVSYFASKPVEQVACGMRHTLVLLAGVLKRSCDYRDLSGILCGAGNVEKPVYGFGSGKRGQLGISTDKVKLTSLPQITMGLENIKITCIHANGDHSSALSADGSLYTWGRGFCGALDTYIPCLSDVDFPISKVALGWNHALLLSRQGYVFMLGGDRHGVLSDPPKTPSTADVRVTRAGKSEEIITRIIPGLANVKVVQIAAGAEHSAFITGKEMLKFFHNGSIMTWGWGEHGQLGLGDTNDQTAPQVVGLDRKSACGDAIPRVYCGSGFSFVLMTKI</sequence>
<dbReference type="PROSITE" id="PS00626">
    <property type="entry name" value="RCC1_2"/>
    <property type="match status" value="1"/>
</dbReference>
<evidence type="ECO:0000313" key="5">
    <source>
        <dbReference type="Proteomes" id="UP000298416"/>
    </source>
</evidence>
<organism evidence="4">
    <name type="scientific">Salvia splendens</name>
    <name type="common">Scarlet sage</name>
    <dbReference type="NCBI Taxonomy" id="180675"/>
    <lineage>
        <taxon>Eukaryota</taxon>
        <taxon>Viridiplantae</taxon>
        <taxon>Streptophyta</taxon>
        <taxon>Embryophyta</taxon>
        <taxon>Tracheophyta</taxon>
        <taxon>Spermatophyta</taxon>
        <taxon>Magnoliopsida</taxon>
        <taxon>eudicotyledons</taxon>
        <taxon>Gunneridae</taxon>
        <taxon>Pentapetalae</taxon>
        <taxon>asterids</taxon>
        <taxon>lamiids</taxon>
        <taxon>Lamiales</taxon>
        <taxon>Lamiaceae</taxon>
        <taxon>Nepetoideae</taxon>
        <taxon>Mentheae</taxon>
        <taxon>Salviinae</taxon>
        <taxon>Salvia</taxon>
        <taxon>Salvia subgen. Calosphace</taxon>
        <taxon>core Calosphace</taxon>
    </lineage>
</organism>
<dbReference type="PANTHER" id="PTHR22870">
    <property type="entry name" value="REGULATOR OF CHROMOSOME CONDENSATION"/>
    <property type="match status" value="1"/>
</dbReference>
<dbReference type="Pfam" id="PF00415">
    <property type="entry name" value="RCC1"/>
    <property type="match status" value="2"/>
</dbReference>
<feature type="repeat" description="RCC1" evidence="2">
    <location>
        <begin position="138"/>
        <end position="189"/>
    </location>
</feature>